<dbReference type="SUPFAM" id="SSF52374">
    <property type="entry name" value="Nucleotidylyl transferase"/>
    <property type="match status" value="1"/>
</dbReference>
<dbReference type="EMBL" id="NEXC01000007">
    <property type="protein sequence ID" value="PSN84140.1"/>
    <property type="molecule type" value="Genomic_DNA"/>
</dbReference>
<evidence type="ECO:0000256" key="12">
    <source>
        <dbReference type="ARBA" id="ARBA00047398"/>
    </source>
</evidence>
<dbReference type="Gene3D" id="1.20.120.640">
    <property type="entry name" value="Anticodon-binding domain of a subclass of class I aminoacyl-tRNA synthetases"/>
    <property type="match status" value="1"/>
</dbReference>
<sequence>MPEIKIYNTLSGEIERFQSLSPKKVKMFVCGPTVQDYSHLGHAKTYVFYDVLARFLREMGYRVTFVMNITDVDDKIFEAAKKSNTDALLYAEKYTRAFLEDISKLGVKTVTKFEPASHYINEIIYQVSRLIEKGNAYTVDGYVYFDTSTFPHYGELSHQSLKELLLKPLDLFPNKKSPLDFALWRPSAPGEPHWPSPWGDGKPGWHIEDTAISITNFGPQYDIHGGGYELIYPHHEAEIAQAECFTGVRPFVKYWVHTGLLKLGEDKMSKSRGNVIYLKDAIREFGADTIRLYMLSEHYRKDSVYKEREIINLKEEYEQLKEKLSKLPFPRSTTKRHSSLFKEFIQAMCNDFDTPSALRHLRSLIKNALEEKNKTLETLLKDIRTVSRMLGVTFFE</sequence>
<evidence type="ECO:0000256" key="10">
    <source>
        <dbReference type="ARBA" id="ARBA00022917"/>
    </source>
</evidence>
<dbReference type="InterPro" id="IPR024909">
    <property type="entry name" value="Cys-tRNA/MSH_ligase"/>
</dbReference>
<evidence type="ECO:0000313" key="17">
    <source>
        <dbReference type="EMBL" id="PSN84140.1"/>
    </source>
</evidence>
<accession>A0A2R6ACL8</accession>
<protein>
    <recommendedName>
        <fullName evidence="13">Cysteine--tRNA ligase</fullName>
        <ecNumber evidence="13">6.1.1.16</ecNumber>
    </recommendedName>
    <alternativeName>
        <fullName evidence="13">Cysteinyl-tRNA synthetase</fullName>
        <shortName evidence="13">CysRS</shortName>
    </alternativeName>
</protein>
<keyword evidence="5 13" id="KW-0436">Ligase</keyword>
<dbReference type="GO" id="GO:0005737">
    <property type="term" value="C:cytoplasm"/>
    <property type="evidence" value="ECO:0007669"/>
    <property type="project" value="UniProtKB-SubCell"/>
</dbReference>
<proteinExistence type="inferred from homology"/>
<dbReference type="NCBIfam" id="TIGR00435">
    <property type="entry name" value="cysS"/>
    <property type="match status" value="1"/>
</dbReference>
<keyword evidence="7 13" id="KW-0547">Nucleotide-binding</keyword>
<dbReference type="GO" id="GO:0004817">
    <property type="term" value="F:cysteine-tRNA ligase activity"/>
    <property type="evidence" value="ECO:0007669"/>
    <property type="project" value="UniProtKB-UniRule"/>
</dbReference>
<evidence type="ECO:0000256" key="5">
    <source>
        <dbReference type="ARBA" id="ARBA00022598"/>
    </source>
</evidence>
<dbReference type="Pfam" id="PF01406">
    <property type="entry name" value="tRNA-synt_1e"/>
    <property type="match status" value="1"/>
</dbReference>
<evidence type="ECO:0000256" key="3">
    <source>
        <dbReference type="ARBA" id="ARBA00005594"/>
    </source>
</evidence>
<dbReference type="CDD" id="cd00672">
    <property type="entry name" value="CysRS_core"/>
    <property type="match status" value="1"/>
</dbReference>
<comment type="cofactor">
    <cofactor evidence="1">
        <name>Zn(2+)</name>
        <dbReference type="ChEBI" id="CHEBI:29105"/>
    </cofactor>
</comment>
<dbReference type="EC" id="6.1.1.16" evidence="13"/>
<dbReference type="HAMAP" id="MF_00041">
    <property type="entry name" value="Cys_tRNA_synth"/>
    <property type="match status" value="1"/>
</dbReference>
<feature type="short sequence motif" description="'KMSKS' region" evidence="13">
    <location>
        <begin position="267"/>
        <end position="271"/>
    </location>
</feature>
<keyword evidence="10 13" id="KW-0648">Protein biosynthesis</keyword>
<evidence type="ECO:0000259" key="16">
    <source>
        <dbReference type="Pfam" id="PF09190"/>
    </source>
</evidence>
<dbReference type="InterPro" id="IPR015803">
    <property type="entry name" value="Cys-tRNA-ligase"/>
</dbReference>
<evidence type="ECO:0000256" key="8">
    <source>
        <dbReference type="ARBA" id="ARBA00022833"/>
    </source>
</evidence>
<feature type="domain" description="Cysteinyl-tRNA synthetase class Ia DALR" evidence="16">
    <location>
        <begin position="343"/>
        <end position="394"/>
    </location>
</feature>
<feature type="coiled-coil region" evidence="14">
    <location>
        <begin position="358"/>
        <end position="386"/>
    </location>
</feature>
<dbReference type="GO" id="GO:0005524">
    <property type="term" value="F:ATP binding"/>
    <property type="evidence" value="ECO:0007669"/>
    <property type="project" value="UniProtKB-UniRule"/>
</dbReference>
<comment type="caution">
    <text evidence="13">Lacks conserved residue(s) required for the propagation of feature annotation.</text>
</comment>
<dbReference type="PANTHER" id="PTHR10890">
    <property type="entry name" value="CYSTEINYL-TRNA SYNTHETASE"/>
    <property type="match status" value="1"/>
</dbReference>
<dbReference type="Pfam" id="PF09190">
    <property type="entry name" value="DALR_2"/>
    <property type="match status" value="1"/>
</dbReference>
<dbReference type="Proteomes" id="UP000240880">
    <property type="component" value="Unassembled WGS sequence"/>
</dbReference>
<dbReference type="SUPFAM" id="SSF47323">
    <property type="entry name" value="Anticodon-binding domain of a subclass of class I aminoacyl-tRNA synthetases"/>
    <property type="match status" value="1"/>
</dbReference>
<comment type="catalytic activity">
    <reaction evidence="12 13">
        <text>tRNA(Cys) + L-cysteine + ATP = L-cysteinyl-tRNA(Cys) + AMP + diphosphate</text>
        <dbReference type="Rhea" id="RHEA:17773"/>
        <dbReference type="Rhea" id="RHEA-COMP:9661"/>
        <dbReference type="Rhea" id="RHEA-COMP:9679"/>
        <dbReference type="ChEBI" id="CHEBI:30616"/>
        <dbReference type="ChEBI" id="CHEBI:33019"/>
        <dbReference type="ChEBI" id="CHEBI:35235"/>
        <dbReference type="ChEBI" id="CHEBI:78442"/>
        <dbReference type="ChEBI" id="CHEBI:78517"/>
        <dbReference type="ChEBI" id="CHEBI:456215"/>
        <dbReference type="EC" id="6.1.1.16"/>
    </reaction>
</comment>
<keyword evidence="14" id="KW-0175">Coiled coil</keyword>
<feature type="short sequence motif" description="'HIGH' region" evidence="13">
    <location>
        <begin position="32"/>
        <end position="42"/>
    </location>
</feature>
<gene>
    <name evidence="13" type="primary">cysS</name>
    <name evidence="17" type="ORF">B9Q01_02075</name>
</gene>
<comment type="subcellular location">
    <subcellularLocation>
        <location evidence="2 13">Cytoplasm</location>
    </subcellularLocation>
</comment>
<reference evidence="17 18" key="1">
    <citation type="submission" date="2017-04" db="EMBL/GenBank/DDBJ databases">
        <title>Novel microbial lineages endemic to geothermal iron-oxide mats fill important gaps in the evolutionary history of Archaea.</title>
        <authorList>
            <person name="Jay Z.J."/>
            <person name="Beam J.P."/>
            <person name="Dlakic M."/>
            <person name="Rusch D.B."/>
            <person name="Kozubal M.A."/>
            <person name="Inskeep W.P."/>
        </authorList>
    </citation>
    <scope>NUCLEOTIDE SEQUENCE [LARGE SCALE GENOMIC DNA]</scope>
    <source>
        <strain evidence="17">OSP_D</strain>
    </source>
</reference>
<dbReference type="InterPro" id="IPR032678">
    <property type="entry name" value="tRNA-synt_1_cat_dom"/>
</dbReference>
<dbReference type="InterPro" id="IPR014729">
    <property type="entry name" value="Rossmann-like_a/b/a_fold"/>
</dbReference>
<evidence type="ECO:0000256" key="11">
    <source>
        <dbReference type="ARBA" id="ARBA00023146"/>
    </source>
</evidence>
<keyword evidence="8" id="KW-0862">Zinc</keyword>
<dbReference type="GO" id="GO:0006423">
    <property type="term" value="P:cysteinyl-tRNA aminoacylation"/>
    <property type="evidence" value="ECO:0007669"/>
    <property type="project" value="UniProtKB-UniRule"/>
</dbReference>
<comment type="similarity">
    <text evidence="3 13">Belongs to the class-I aminoacyl-tRNA synthetase family.</text>
</comment>
<evidence type="ECO:0000259" key="15">
    <source>
        <dbReference type="Pfam" id="PF01406"/>
    </source>
</evidence>
<comment type="caution">
    <text evidence="17">The sequence shown here is derived from an EMBL/GenBank/DDBJ whole genome shotgun (WGS) entry which is preliminary data.</text>
</comment>
<evidence type="ECO:0000256" key="1">
    <source>
        <dbReference type="ARBA" id="ARBA00001947"/>
    </source>
</evidence>
<evidence type="ECO:0000256" key="4">
    <source>
        <dbReference type="ARBA" id="ARBA00022490"/>
    </source>
</evidence>
<evidence type="ECO:0000313" key="18">
    <source>
        <dbReference type="Proteomes" id="UP000240880"/>
    </source>
</evidence>
<dbReference type="InterPro" id="IPR015273">
    <property type="entry name" value="Cys-tRNA-synt_Ia_DALR"/>
</dbReference>
<dbReference type="PANTHER" id="PTHR10890:SF3">
    <property type="entry name" value="CYSTEINE--TRNA LIGASE, CYTOPLASMIC"/>
    <property type="match status" value="1"/>
</dbReference>
<keyword evidence="11 13" id="KW-0030">Aminoacyl-tRNA synthetase</keyword>
<evidence type="ECO:0000256" key="6">
    <source>
        <dbReference type="ARBA" id="ARBA00022723"/>
    </source>
</evidence>
<evidence type="ECO:0000256" key="13">
    <source>
        <dbReference type="HAMAP-Rule" id="MF_00041"/>
    </source>
</evidence>
<dbReference type="GO" id="GO:0046872">
    <property type="term" value="F:metal ion binding"/>
    <property type="evidence" value="ECO:0007669"/>
    <property type="project" value="UniProtKB-KW"/>
</dbReference>
<feature type="domain" description="tRNA synthetases class I catalytic" evidence="15">
    <location>
        <begin position="17"/>
        <end position="312"/>
    </location>
</feature>
<keyword evidence="6" id="KW-0479">Metal-binding</keyword>
<evidence type="ECO:0000256" key="7">
    <source>
        <dbReference type="ARBA" id="ARBA00022741"/>
    </source>
</evidence>
<evidence type="ECO:0000256" key="2">
    <source>
        <dbReference type="ARBA" id="ARBA00004496"/>
    </source>
</evidence>
<keyword evidence="9 13" id="KW-0067">ATP-binding</keyword>
<evidence type="ECO:0000256" key="14">
    <source>
        <dbReference type="SAM" id="Coils"/>
    </source>
</evidence>
<dbReference type="AlphaFoldDB" id="A0A2R6ACL8"/>
<dbReference type="PRINTS" id="PR00983">
    <property type="entry name" value="TRNASYNTHCYS"/>
</dbReference>
<dbReference type="InterPro" id="IPR009080">
    <property type="entry name" value="tRNAsynth_Ia_anticodon-bd"/>
</dbReference>
<organism evidence="17 18">
    <name type="scientific">Candidatus Marsarchaeota G1 archaeon OSP_D</name>
    <dbReference type="NCBI Taxonomy" id="1978155"/>
    <lineage>
        <taxon>Archaea</taxon>
        <taxon>Candidatus Marsarchaeota</taxon>
        <taxon>Candidatus Marsarchaeota group 1</taxon>
    </lineage>
</organism>
<dbReference type="Gene3D" id="3.40.50.620">
    <property type="entry name" value="HUPs"/>
    <property type="match status" value="1"/>
</dbReference>
<evidence type="ECO:0000256" key="9">
    <source>
        <dbReference type="ARBA" id="ARBA00022840"/>
    </source>
</evidence>
<keyword evidence="4 13" id="KW-0963">Cytoplasm</keyword>
<name>A0A2R6ACL8_9ARCH</name>
<feature type="binding site" evidence="13">
    <location>
        <position position="270"/>
    </location>
    <ligand>
        <name>ATP</name>
        <dbReference type="ChEBI" id="CHEBI:30616"/>
    </ligand>
</feature>